<evidence type="ECO:0000256" key="5">
    <source>
        <dbReference type="ARBA" id="ARBA00022842"/>
    </source>
</evidence>
<feature type="compositionally biased region" description="Low complexity" evidence="8">
    <location>
        <begin position="9"/>
        <end position="20"/>
    </location>
</feature>
<dbReference type="PROSITE" id="PS00893">
    <property type="entry name" value="NUDIX_BOX"/>
    <property type="match status" value="1"/>
</dbReference>
<dbReference type="CDD" id="cd03426">
    <property type="entry name" value="NUDIX_CoAse_Nudt7"/>
    <property type="match status" value="1"/>
</dbReference>
<feature type="domain" description="Nudix hydrolase" evidence="9">
    <location>
        <begin position="42"/>
        <end position="178"/>
    </location>
</feature>
<keyword evidence="5" id="KW-0460">Magnesium</keyword>
<evidence type="ECO:0000256" key="4">
    <source>
        <dbReference type="ARBA" id="ARBA00022801"/>
    </source>
</evidence>
<dbReference type="Pfam" id="PF00293">
    <property type="entry name" value="NUDIX"/>
    <property type="match status" value="1"/>
</dbReference>
<dbReference type="EC" id="3.6.1.55" evidence="10"/>
<protein>
    <submittedName>
        <fullName evidence="10">8-oxo-dGTP diphosphatase</fullName>
        <ecNumber evidence="10">3.6.1.55</ecNumber>
    </submittedName>
</protein>
<reference evidence="10 11" key="1">
    <citation type="submission" date="2019-02" db="EMBL/GenBank/DDBJ databases">
        <title>Deep-cultivation of Planctomycetes and their phenomic and genomic characterization uncovers novel biology.</title>
        <authorList>
            <person name="Wiegand S."/>
            <person name="Jogler M."/>
            <person name="Boedeker C."/>
            <person name="Pinto D."/>
            <person name="Vollmers J."/>
            <person name="Rivas-Marin E."/>
            <person name="Kohn T."/>
            <person name="Peeters S.H."/>
            <person name="Heuer A."/>
            <person name="Rast P."/>
            <person name="Oberbeckmann S."/>
            <person name="Bunk B."/>
            <person name="Jeske O."/>
            <person name="Meyerdierks A."/>
            <person name="Storesund J.E."/>
            <person name="Kallscheuer N."/>
            <person name="Luecker S."/>
            <person name="Lage O.M."/>
            <person name="Pohl T."/>
            <person name="Merkel B.J."/>
            <person name="Hornburger P."/>
            <person name="Mueller R.-W."/>
            <person name="Bruemmer F."/>
            <person name="Labrenz M."/>
            <person name="Spormann A.M."/>
            <person name="Op Den Camp H."/>
            <person name="Overmann J."/>
            <person name="Amann R."/>
            <person name="Jetten M.S.M."/>
            <person name="Mascher T."/>
            <person name="Medema M.H."/>
            <person name="Devos D.P."/>
            <person name="Kaster A.-K."/>
            <person name="Ovreas L."/>
            <person name="Rohde M."/>
            <person name="Galperin M.Y."/>
            <person name="Jogler C."/>
        </authorList>
    </citation>
    <scope>NUCLEOTIDE SEQUENCE [LARGE SCALE GENOMIC DNA]</scope>
    <source>
        <strain evidence="10 11">CA85</strain>
    </source>
</reference>
<dbReference type="PANTHER" id="PTHR12992">
    <property type="entry name" value="NUDIX HYDROLASE"/>
    <property type="match status" value="1"/>
</dbReference>
<evidence type="ECO:0000256" key="7">
    <source>
        <dbReference type="RuleBase" id="RU003476"/>
    </source>
</evidence>
<feature type="region of interest" description="Disordered" evidence="8">
    <location>
        <begin position="1"/>
        <end position="20"/>
    </location>
</feature>
<dbReference type="EMBL" id="SJPK01000001">
    <property type="protein sequence ID" value="TWT74897.1"/>
    <property type="molecule type" value="Genomic_DNA"/>
</dbReference>
<comment type="cofactor">
    <cofactor evidence="2">
        <name>Mg(2+)</name>
        <dbReference type="ChEBI" id="CHEBI:18420"/>
    </cofactor>
</comment>
<dbReference type="RefSeq" id="WP_246112379.1">
    <property type="nucleotide sequence ID" value="NZ_SJPK01000001.1"/>
</dbReference>
<proteinExistence type="inferred from homology"/>
<dbReference type="GO" id="GO:0046872">
    <property type="term" value="F:metal ion binding"/>
    <property type="evidence" value="ECO:0007669"/>
    <property type="project" value="UniProtKB-KW"/>
</dbReference>
<evidence type="ECO:0000259" key="9">
    <source>
        <dbReference type="PROSITE" id="PS51462"/>
    </source>
</evidence>
<evidence type="ECO:0000313" key="10">
    <source>
        <dbReference type="EMBL" id="TWT74897.1"/>
    </source>
</evidence>
<evidence type="ECO:0000256" key="2">
    <source>
        <dbReference type="ARBA" id="ARBA00001946"/>
    </source>
</evidence>
<dbReference type="PROSITE" id="PS51462">
    <property type="entry name" value="NUDIX"/>
    <property type="match status" value="1"/>
</dbReference>
<keyword evidence="11" id="KW-1185">Reference proteome</keyword>
<dbReference type="InterPro" id="IPR020084">
    <property type="entry name" value="NUDIX_hydrolase_CS"/>
</dbReference>
<comment type="similarity">
    <text evidence="7">Belongs to the Nudix hydrolase family.</text>
</comment>
<keyword evidence="4 7" id="KW-0378">Hydrolase</keyword>
<evidence type="ECO:0000256" key="3">
    <source>
        <dbReference type="ARBA" id="ARBA00022723"/>
    </source>
</evidence>
<comment type="cofactor">
    <cofactor evidence="1">
        <name>Mn(2+)</name>
        <dbReference type="ChEBI" id="CHEBI:29035"/>
    </cofactor>
</comment>
<dbReference type="GO" id="GO:0010945">
    <property type="term" value="F:coenzyme A diphosphatase activity"/>
    <property type="evidence" value="ECO:0007669"/>
    <property type="project" value="InterPro"/>
</dbReference>
<dbReference type="PRINTS" id="PR00502">
    <property type="entry name" value="NUDIXFAMILY"/>
</dbReference>
<organism evidence="10 11">
    <name type="scientific">Allorhodopirellula solitaria</name>
    <dbReference type="NCBI Taxonomy" id="2527987"/>
    <lineage>
        <taxon>Bacteria</taxon>
        <taxon>Pseudomonadati</taxon>
        <taxon>Planctomycetota</taxon>
        <taxon>Planctomycetia</taxon>
        <taxon>Pirellulales</taxon>
        <taxon>Pirellulaceae</taxon>
        <taxon>Allorhodopirellula</taxon>
    </lineage>
</organism>
<evidence type="ECO:0000256" key="1">
    <source>
        <dbReference type="ARBA" id="ARBA00001936"/>
    </source>
</evidence>
<dbReference type="SUPFAM" id="SSF55811">
    <property type="entry name" value="Nudix"/>
    <property type="match status" value="1"/>
</dbReference>
<dbReference type="InterPro" id="IPR000086">
    <property type="entry name" value="NUDIX_hydrolase_dom"/>
</dbReference>
<dbReference type="Proteomes" id="UP000318053">
    <property type="component" value="Unassembled WGS sequence"/>
</dbReference>
<dbReference type="GO" id="GO:0035539">
    <property type="term" value="F:8-oxo-7,8-dihydrodeoxyguanosine triphosphate pyrophosphatase activity"/>
    <property type="evidence" value="ECO:0007669"/>
    <property type="project" value="UniProtKB-EC"/>
</dbReference>
<dbReference type="InterPro" id="IPR020476">
    <property type="entry name" value="Nudix_hydrolase"/>
</dbReference>
<evidence type="ECO:0000256" key="8">
    <source>
        <dbReference type="SAM" id="MobiDB-lite"/>
    </source>
</evidence>
<keyword evidence="6" id="KW-0464">Manganese</keyword>
<name>A0A5C5YJ58_9BACT</name>
<evidence type="ECO:0000256" key="6">
    <source>
        <dbReference type="ARBA" id="ARBA00023211"/>
    </source>
</evidence>
<dbReference type="PANTHER" id="PTHR12992:SF11">
    <property type="entry name" value="MITOCHONDRIAL COENZYME A DIPHOSPHATASE NUDT8"/>
    <property type="match status" value="1"/>
</dbReference>
<gene>
    <name evidence="10" type="primary">mutT</name>
    <name evidence="10" type="ORF">CA85_01850</name>
</gene>
<keyword evidence="3" id="KW-0479">Metal-binding</keyword>
<comment type="caution">
    <text evidence="10">The sequence shown here is derived from an EMBL/GenBank/DDBJ whole genome shotgun (WGS) entry which is preliminary data.</text>
</comment>
<sequence>MARRLSARLSQLQTSPSQQPLQWNMTPQLAYGRHRGPARMKSRQAAVAVGIYEDPEQGWIVPLTRRPHALRHHGGQICFPGGRIEPGETPVQAALREFEEELGIPADVIEICGELPRQFVYASDNLVTPVVCVLRKPTVPWRPDPGEVDEVIHLPFQVPCQQAPVNSIWHQRAVQAAAEPQTDVAQFRFRAPAFIYQSMRIWGATAVILDQLAQCLLPVPASSSERTNLPSWPIRCFDTAEATGIRTPSR</sequence>
<accession>A0A5C5YJ58</accession>
<dbReference type="InterPro" id="IPR015797">
    <property type="entry name" value="NUDIX_hydrolase-like_dom_sf"/>
</dbReference>
<dbReference type="Gene3D" id="3.90.79.10">
    <property type="entry name" value="Nucleoside Triphosphate Pyrophosphohydrolase"/>
    <property type="match status" value="1"/>
</dbReference>
<dbReference type="AlphaFoldDB" id="A0A5C5YJ58"/>
<dbReference type="InterPro" id="IPR045121">
    <property type="entry name" value="CoAse"/>
</dbReference>
<evidence type="ECO:0000313" key="11">
    <source>
        <dbReference type="Proteomes" id="UP000318053"/>
    </source>
</evidence>